<reference evidence="3" key="2">
    <citation type="submission" date="2024-04" db="EMBL/GenBank/DDBJ databases">
        <authorList>
            <person name="Chen Y."/>
            <person name="Shah S."/>
            <person name="Dougan E. K."/>
            <person name="Thang M."/>
            <person name="Chan C."/>
        </authorList>
    </citation>
    <scope>NUCLEOTIDE SEQUENCE [LARGE SCALE GENOMIC DNA]</scope>
</reference>
<dbReference type="EMBL" id="CAMXCT020001874">
    <property type="protein sequence ID" value="CAL1147156.1"/>
    <property type="molecule type" value="Genomic_DNA"/>
</dbReference>
<organism evidence="2">
    <name type="scientific">Cladocopium goreaui</name>
    <dbReference type="NCBI Taxonomy" id="2562237"/>
    <lineage>
        <taxon>Eukaryota</taxon>
        <taxon>Sar</taxon>
        <taxon>Alveolata</taxon>
        <taxon>Dinophyceae</taxon>
        <taxon>Suessiales</taxon>
        <taxon>Symbiodiniaceae</taxon>
        <taxon>Cladocopium</taxon>
    </lineage>
</organism>
<evidence type="ECO:0000313" key="2">
    <source>
        <dbReference type="EMBL" id="CAI3993781.1"/>
    </source>
</evidence>
<keyword evidence="4" id="KW-1185">Reference proteome</keyword>
<dbReference type="EMBL" id="CAMXCT030001874">
    <property type="protein sequence ID" value="CAL4781093.1"/>
    <property type="molecule type" value="Genomic_DNA"/>
</dbReference>
<feature type="transmembrane region" description="Helical" evidence="1">
    <location>
        <begin position="187"/>
        <end position="211"/>
    </location>
</feature>
<accession>A0A9P1CLV5</accession>
<keyword evidence="1" id="KW-0812">Transmembrane</keyword>
<dbReference type="AlphaFoldDB" id="A0A9P1CLV5"/>
<gene>
    <name evidence="2" type="ORF">C1SCF055_LOCUS20495</name>
</gene>
<feature type="transmembrane region" description="Helical" evidence="1">
    <location>
        <begin position="153"/>
        <end position="175"/>
    </location>
</feature>
<dbReference type="Proteomes" id="UP001152797">
    <property type="component" value="Unassembled WGS sequence"/>
</dbReference>
<evidence type="ECO:0000256" key="1">
    <source>
        <dbReference type="SAM" id="Phobius"/>
    </source>
</evidence>
<comment type="caution">
    <text evidence="2">The sequence shown here is derived from an EMBL/GenBank/DDBJ whole genome shotgun (WGS) entry which is preliminary data.</text>
</comment>
<reference evidence="2" key="1">
    <citation type="submission" date="2022-10" db="EMBL/GenBank/DDBJ databases">
        <authorList>
            <person name="Chen Y."/>
            <person name="Dougan E. K."/>
            <person name="Chan C."/>
            <person name="Rhodes N."/>
            <person name="Thang M."/>
        </authorList>
    </citation>
    <scope>NUCLEOTIDE SEQUENCE</scope>
</reference>
<keyword evidence="1" id="KW-1133">Transmembrane helix</keyword>
<evidence type="ECO:0000313" key="4">
    <source>
        <dbReference type="Proteomes" id="UP001152797"/>
    </source>
</evidence>
<feature type="transmembrane region" description="Helical" evidence="1">
    <location>
        <begin position="223"/>
        <end position="244"/>
    </location>
</feature>
<sequence length="521" mass="58169">MEVVVIPDAEEPDGPHNEMVELENDLGGAIEVKLAGDGIVVLENNLGAAIEVTLDQEMKVLYPQKSCGFDITRASDKLMKVHCRDDPSIFGTRRVEDSSTLPASESFGSFGVQVASFLQKEQEEVDREKSLLRNRKKRMTWELEKETRARLSILSFVIPLLFSCAALFLGLLVLWTCLDPEDYEDSPVLLCLGVVLSLAGLCISSFSAQTFGLSCSGPRQKKLARYGSFACLVLGGLTVIIAIVRYLMAGFWWTVLAAGLPCCCMSTLVCVLSLFASSEKAIMTFERMDEQAVAQRTIVFLGEVLPGTGKCVCSWPGKYQSAWDALVTGSRSGDISAAVVFLPEGSKDFGSHDTIPEKEKLEGRCWCIPLYGERKPWGCRWWTKWIANIERAHEEGAEMQVYFFKGMKGRGKVVDFSTAGKEHLRREAIQAKKRDFFQSQAFSNACDEGIEGLSKDPRGDSSSQYSREVQRLFLAWLPEEERDFMEVSEGLGNSQKAEVAWLERKGYAYTEVEVDIFRWLQ</sequence>
<feature type="transmembrane region" description="Helical" evidence="1">
    <location>
        <begin position="250"/>
        <end position="275"/>
    </location>
</feature>
<keyword evidence="1" id="KW-0472">Membrane</keyword>
<name>A0A9P1CLV5_9DINO</name>
<protein>
    <submittedName>
        <fullName evidence="2">Uncharacterized protein</fullName>
    </submittedName>
</protein>
<evidence type="ECO:0000313" key="3">
    <source>
        <dbReference type="EMBL" id="CAL1147156.1"/>
    </source>
</evidence>
<proteinExistence type="predicted"/>
<dbReference type="EMBL" id="CAMXCT010001874">
    <property type="protein sequence ID" value="CAI3993781.1"/>
    <property type="molecule type" value="Genomic_DNA"/>
</dbReference>